<evidence type="ECO:0000313" key="2">
    <source>
        <dbReference type="Proteomes" id="UP001358586"/>
    </source>
</evidence>
<proteinExistence type="predicted"/>
<accession>A0ABR0P1F8</accession>
<protein>
    <submittedName>
        <fullName evidence="1">Uncharacterized protein</fullName>
    </submittedName>
</protein>
<organism evidence="1 2">
    <name type="scientific">Gossypium arboreum</name>
    <name type="common">Tree cotton</name>
    <name type="synonym">Gossypium nanking</name>
    <dbReference type="NCBI Taxonomy" id="29729"/>
    <lineage>
        <taxon>Eukaryota</taxon>
        <taxon>Viridiplantae</taxon>
        <taxon>Streptophyta</taxon>
        <taxon>Embryophyta</taxon>
        <taxon>Tracheophyta</taxon>
        <taxon>Spermatophyta</taxon>
        <taxon>Magnoliopsida</taxon>
        <taxon>eudicotyledons</taxon>
        <taxon>Gunneridae</taxon>
        <taxon>Pentapetalae</taxon>
        <taxon>rosids</taxon>
        <taxon>malvids</taxon>
        <taxon>Malvales</taxon>
        <taxon>Malvaceae</taxon>
        <taxon>Malvoideae</taxon>
        <taxon>Gossypium</taxon>
    </lineage>
</organism>
<dbReference type="Proteomes" id="UP001358586">
    <property type="component" value="Chromosome 8"/>
</dbReference>
<name>A0ABR0P1F8_GOSAR</name>
<gene>
    <name evidence="1" type="ORF">PVK06_026765</name>
</gene>
<reference evidence="1 2" key="1">
    <citation type="submission" date="2023-03" db="EMBL/GenBank/DDBJ databases">
        <title>WGS of Gossypium arboreum.</title>
        <authorList>
            <person name="Yu D."/>
        </authorList>
    </citation>
    <scope>NUCLEOTIDE SEQUENCE [LARGE SCALE GENOMIC DNA]</scope>
    <source>
        <tissue evidence="1">Leaf</tissue>
    </source>
</reference>
<comment type="caution">
    <text evidence="1">The sequence shown here is derived from an EMBL/GenBank/DDBJ whole genome shotgun (WGS) entry which is preliminary data.</text>
</comment>
<keyword evidence="2" id="KW-1185">Reference proteome</keyword>
<sequence length="118" mass="13393">MVVLATIAGFEVKRILVDSGSIVEVLTWVAYKKNGVEEVGDGEHTTTEYVQFFVVDHSIAYNAIFAHPIMRMTKIKIETSCMKVKFPIRIGIGFMQSDHRTARQCHMLSVNQTHEHVQ</sequence>
<evidence type="ECO:0000313" key="1">
    <source>
        <dbReference type="EMBL" id="KAK5811434.1"/>
    </source>
</evidence>
<dbReference type="EMBL" id="JARKNE010000008">
    <property type="protein sequence ID" value="KAK5811434.1"/>
    <property type="molecule type" value="Genomic_DNA"/>
</dbReference>